<accession>V4RSU7</accession>
<proteinExistence type="predicted"/>
<organism evidence="2 3">
    <name type="scientific">Asticcacaulis benevestitus DSM 16100 = ATCC BAA-896</name>
    <dbReference type="NCBI Taxonomy" id="1121022"/>
    <lineage>
        <taxon>Bacteria</taxon>
        <taxon>Pseudomonadati</taxon>
        <taxon>Pseudomonadota</taxon>
        <taxon>Alphaproteobacteria</taxon>
        <taxon>Caulobacterales</taxon>
        <taxon>Caulobacteraceae</taxon>
        <taxon>Asticcacaulis</taxon>
    </lineage>
</organism>
<dbReference type="SUPFAM" id="SSF56281">
    <property type="entry name" value="Metallo-hydrolase/oxidoreductase"/>
    <property type="match status" value="1"/>
</dbReference>
<dbReference type="CDD" id="cd16279">
    <property type="entry name" value="metallo-hydrolase-like_MBL-fold"/>
    <property type="match status" value="1"/>
</dbReference>
<reference evidence="2 3" key="1">
    <citation type="journal article" date="2014" name="Nature">
        <title>Sequential evolution of bacterial morphology by co-option of a developmental regulator.</title>
        <authorList>
            <person name="Jiang C."/>
            <person name="Brown P.J."/>
            <person name="Ducret A."/>
            <person name="Brun Y.V."/>
        </authorList>
    </citation>
    <scope>NUCLEOTIDE SEQUENCE [LARGE SCALE GENOMIC DNA]</scope>
    <source>
        <strain evidence="2 3">DSM 16100</strain>
    </source>
</reference>
<gene>
    <name evidence="2" type="ORF">ABENE_01690</name>
</gene>
<keyword evidence="3" id="KW-1185">Reference proteome</keyword>
<evidence type="ECO:0000313" key="2">
    <source>
        <dbReference type="EMBL" id="ESQ94248.1"/>
    </source>
</evidence>
<dbReference type="Pfam" id="PF12706">
    <property type="entry name" value="Lactamase_B_2"/>
    <property type="match status" value="1"/>
</dbReference>
<dbReference type="Gene3D" id="3.60.15.10">
    <property type="entry name" value="Ribonuclease Z/Hydroxyacylglutathione hydrolase-like"/>
    <property type="match status" value="1"/>
</dbReference>
<sequence length="270" mass="30462">MAQVLQVKILGSGCSTGVPRIDGYWGACDPENPKNRRSRCSAWFGLYDQARPESMTSVVIDTSPDFRDQMIRAKVTNIDAVLWTHDHADQTHGLDDMRAFTFKRDTPIDGYADQATMDTLARRFGYVFKGNLGYPPVCEPHLIPPHGQPWSVAGEGGALPIVTFDQEHGPIRSVGYRIGDVAYSSDISNMPEDSFAALRNLKVWIVDCLRYKPHPTHSHLEKTLEWIRRVRPERAILTNLHQDLDYKTLQAQLPEGVEPAYDQIGFEINL</sequence>
<comment type="caution">
    <text evidence="2">The sequence shown here is derived from an EMBL/GenBank/DDBJ whole genome shotgun (WGS) entry which is preliminary data.</text>
</comment>
<dbReference type="Proteomes" id="UP000017837">
    <property type="component" value="Unassembled WGS sequence"/>
</dbReference>
<dbReference type="AlphaFoldDB" id="V4RSU7"/>
<dbReference type="OrthoDB" id="9781189at2"/>
<dbReference type="PANTHER" id="PTHR42663:SF6">
    <property type="entry name" value="HYDROLASE C777.06C-RELATED"/>
    <property type="match status" value="1"/>
</dbReference>
<dbReference type="PATRIC" id="fig|1121022.4.peg.337"/>
<dbReference type="RefSeq" id="WP_018080159.1">
    <property type="nucleotide sequence ID" value="NZ_AQWM01000001.1"/>
</dbReference>
<dbReference type="eggNOG" id="COG1235">
    <property type="taxonomic scope" value="Bacteria"/>
</dbReference>
<feature type="domain" description="Metallo-beta-lactamase" evidence="1">
    <location>
        <begin position="57"/>
        <end position="238"/>
    </location>
</feature>
<dbReference type="STRING" id="1121022.GCA_000376105_00487"/>
<dbReference type="InterPro" id="IPR001279">
    <property type="entry name" value="Metallo-B-lactamas"/>
</dbReference>
<name>V4RSU7_9CAUL</name>
<evidence type="ECO:0000313" key="3">
    <source>
        <dbReference type="Proteomes" id="UP000017837"/>
    </source>
</evidence>
<dbReference type="InterPro" id="IPR036866">
    <property type="entry name" value="RibonucZ/Hydroxyglut_hydro"/>
</dbReference>
<evidence type="ECO:0000259" key="1">
    <source>
        <dbReference type="Pfam" id="PF12706"/>
    </source>
</evidence>
<dbReference type="PANTHER" id="PTHR42663">
    <property type="entry name" value="HYDROLASE C777.06C-RELATED-RELATED"/>
    <property type="match status" value="1"/>
</dbReference>
<dbReference type="EMBL" id="AWGB01000004">
    <property type="protein sequence ID" value="ESQ94248.1"/>
    <property type="molecule type" value="Genomic_DNA"/>
</dbReference>
<protein>
    <recommendedName>
        <fullName evidence="1">Metallo-beta-lactamase domain-containing protein</fullName>
    </recommendedName>
</protein>